<feature type="signal peptide" evidence="2">
    <location>
        <begin position="1"/>
        <end position="25"/>
    </location>
</feature>
<evidence type="ECO:0000256" key="2">
    <source>
        <dbReference type="SAM" id="SignalP"/>
    </source>
</evidence>
<name>A0A318SP01_9BURK</name>
<evidence type="ECO:0000313" key="4">
    <source>
        <dbReference type="Proteomes" id="UP000247540"/>
    </source>
</evidence>
<proteinExistence type="predicted"/>
<reference evidence="3 4" key="1">
    <citation type="submission" date="2018-06" db="EMBL/GenBank/DDBJ databases">
        <title>Genomic Encyclopedia of Type Strains, Phase III (KMG-III): the genomes of soil and plant-associated and newly described type strains.</title>
        <authorList>
            <person name="Whitman W."/>
        </authorList>
    </citation>
    <scope>NUCLEOTIDE SEQUENCE [LARGE SCALE GENOMIC DNA]</scope>
    <source>
        <strain evidence="3 4">CECT 7646</strain>
    </source>
</reference>
<evidence type="ECO:0008006" key="5">
    <source>
        <dbReference type="Google" id="ProtNLM"/>
    </source>
</evidence>
<dbReference type="RefSeq" id="WP_146228654.1">
    <property type="nucleotide sequence ID" value="NZ_JAMOFZ010000005.1"/>
</dbReference>
<feature type="compositionally biased region" description="Pro residues" evidence="1">
    <location>
        <begin position="126"/>
        <end position="135"/>
    </location>
</feature>
<feature type="chain" id="PRO_5016456863" description="PXPV repeat-containing protein" evidence="2">
    <location>
        <begin position="26"/>
        <end position="153"/>
    </location>
</feature>
<protein>
    <recommendedName>
        <fullName evidence="5">PXPV repeat-containing protein</fullName>
    </recommendedName>
</protein>
<organism evidence="3 4">
    <name type="scientific">Xylophilus ampelinus</name>
    <dbReference type="NCBI Taxonomy" id="54067"/>
    <lineage>
        <taxon>Bacteria</taxon>
        <taxon>Pseudomonadati</taxon>
        <taxon>Pseudomonadota</taxon>
        <taxon>Betaproteobacteria</taxon>
        <taxon>Burkholderiales</taxon>
        <taxon>Xylophilus</taxon>
    </lineage>
</organism>
<gene>
    <name evidence="3" type="ORF">DFQ15_10559</name>
</gene>
<evidence type="ECO:0000313" key="3">
    <source>
        <dbReference type="EMBL" id="PYE78700.1"/>
    </source>
</evidence>
<dbReference type="AlphaFoldDB" id="A0A318SP01"/>
<feature type="region of interest" description="Disordered" evidence="1">
    <location>
        <begin position="81"/>
        <end position="153"/>
    </location>
</feature>
<dbReference type="Proteomes" id="UP000247540">
    <property type="component" value="Unassembled WGS sequence"/>
</dbReference>
<dbReference type="EMBL" id="QJTC01000005">
    <property type="protein sequence ID" value="PYE78700.1"/>
    <property type="molecule type" value="Genomic_DNA"/>
</dbReference>
<keyword evidence="4" id="KW-1185">Reference proteome</keyword>
<keyword evidence="2" id="KW-0732">Signal</keyword>
<accession>A0A318SP01</accession>
<comment type="caution">
    <text evidence="3">The sequence shown here is derived from an EMBL/GenBank/DDBJ whole genome shotgun (WGS) entry which is preliminary data.</text>
</comment>
<dbReference type="PROSITE" id="PS51257">
    <property type="entry name" value="PROKAR_LIPOPROTEIN"/>
    <property type="match status" value="1"/>
</dbReference>
<evidence type="ECO:0000256" key="1">
    <source>
        <dbReference type="SAM" id="MobiDB-lite"/>
    </source>
</evidence>
<sequence>MNRTFLSRTVLACGIAAALTGCVVAPPADGYGYPYGGVGYTETVVVPPPAYGYGGYGAYGGDYAYPRGYYSDPGYYYPRPGYGGGRPYDRGQPPRAGEYRPAPPAMAPPVGRRPDAADVPRFNQPPGRPAPPARAIPPTDGRRPDAADVPFNR</sequence>